<evidence type="ECO:0000313" key="4">
    <source>
        <dbReference type="EMBL" id="AUB60105.1"/>
    </source>
</evidence>
<feature type="compositionally biased region" description="Basic and acidic residues" evidence="1">
    <location>
        <begin position="187"/>
        <end position="197"/>
    </location>
</feature>
<evidence type="ECO:0000313" key="3">
    <source>
        <dbReference type="EMBL" id="AUB56014.1"/>
    </source>
</evidence>
<reference evidence="6 7" key="1">
    <citation type="submission" date="2016-10" db="EMBL/GenBank/DDBJ databases">
        <title>Comparative genomics between deep and shallow subseafloor isolates.</title>
        <authorList>
            <person name="Ishii S."/>
            <person name="Miller J.R."/>
            <person name="Sutton G."/>
            <person name="Suzuki S."/>
            <person name="Methe B."/>
            <person name="Inagaki F."/>
            <person name="Imachi H."/>
        </authorList>
    </citation>
    <scope>NUCLEOTIDE SEQUENCE [LARGE SCALE GENOMIC DNA]</scope>
    <source>
        <strain evidence="4 6">A8p</strain>
        <strain evidence="3 7">MO-MB1</strain>
    </source>
</reference>
<evidence type="ECO:0000313" key="6">
    <source>
        <dbReference type="Proteomes" id="UP000232631"/>
    </source>
</evidence>
<name>A0A2H4VPT6_9EURY</name>
<dbReference type="GeneID" id="35125835"/>
<dbReference type="Proteomes" id="UP000232631">
    <property type="component" value="Chromosome"/>
</dbReference>
<evidence type="ECO:0000256" key="2">
    <source>
        <dbReference type="SAM" id="Phobius"/>
    </source>
</evidence>
<protein>
    <submittedName>
        <fullName evidence="4">Uncharacterized protein</fullName>
    </submittedName>
</protein>
<feature type="transmembrane region" description="Helical" evidence="2">
    <location>
        <begin position="31"/>
        <end position="52"/>
    </location>
</feature>
<keyword evidence="2" id="KW-0472">Membrane</keyword>
<keyword evidence="2" id="KW-1133">Transmembrane helix</keyword>
<dbReference type="KEGG" id="msub:BK009_05055"/>
<evidence type="ECO:0000256" key="1">
    <source>
        <dbReference type="SAM" id="MobiDB-lite"/>
    </source>
</evidence>
<dbReference type="Proteomes" id="UP000232806">
    <property type="component" value="Chromosome"/>
</dbReference>
<evidence type="ECO:0000313" key="7">
    <source>
        <dbReference type="Proteomes" id="UP000232806"/>
    </source>
</evidence>
<evidence type="ECO:0000313" key="5">
    <source>
        <dbReference type="EMBL" id="NMO10240.1"/>
    </source>
</evidence>
<sequence>MINLIVSVFGALMVIGGFYFMYLGFNIPPNPLAFFVGLIAAVLGLILVIFFGSRLDLSKGVMPKPKKAKIPKKPGTAPVKPKKMPVKDKKPSEPALSSELRAIKPKPRVKQQAKFGPATTSTPTIKKEKETTTGTAIKPKKVIKPQKKTETPGAIKKTPNTEKSTTLPPEMTTKPKEPPKRIAPVKKAPEEVKKEAEPPQVKPVKLQEKEEKKVPAPKSVLETADKERLKELQTRTGRDDQFVKNRLDKLKENYIQNAKDIESIIDERLDSFKGTIDKLKTDSTEPSIIWSFEAQDVQEAMKDTIITAENKLLMMYPWVRNIDVGILKKFMDTESRMIIQEASLDDDASVELIKLLQEKDVQIRTMPHVHTVAVVSDESNGLIISTDPIYESYEVGVIYKDTKSILEIERMFDDAWSISKEVDLELKE</sequence>
<dbReference type="Proteomes" id="UP000591058">
    <property type="component" value="Unassembled WGS sequence"/>
</dbReference>
<reference evidence="5 8" key="2">
    <citation type="submission" date="2020-04" db="EMBL/GenBank/DDBJ databases">
        <title>Draft genome of Methanobacterium subterraneum isolated from animal feces.</title>
        <authorList>
            <person name="Ouboter H.T."/>
            <person name="Berger S."/>
            <person name="Gungor E."/>
            <person name="Jetten M.S.M."/>
            <person name="Welte C.U."/>
        </authorList>
    </citation>
    <scope>NUCLEOTIDE SEQUENCE [LARGE SCALE GENOMIC DNA]</scope>
    <source>
        <strain evidence="5">HO_2020</strain>
    </source>
</reference>
<feature type="transmembrane region" description="Helical" evidence="2">
    <location>
        <begin position="5"/>
        <end position="25"/>
    </location>
</feature>
<accession>A0A2H4VD47</accession>
<evidence type="ECO:0000313" key="8">
    <source>
        <dbReference type="Proteomes" id="UP000591058"/>
    </source>
</evidence>
<feature type="region of interest" description="Disordered" evidence="1">
    <location>
        <begin position="62"/>
        <end position="201"/>
    </location>
</feature>
<dbReference type="EMBL" id="CP017766">
    <property type="protein sequence ID" value="AUB56014.1"/>
    <property type="molecule type" value="Genomic_DNA"/>
</dbReference>
<gene>
    <name evidence="3" type="ORF">BK007_08390</name>
    <name evidence="4" type="ORF">BK009_05055</name>
    <name evidence="5" type="ORF">HG719_10525</name>
</gene>
<dbReference type="EMBL" id="JABBYL010000037">
    <property type="protein sequence ID" value="NMO10240.1"/>
    <property type="molecule type" value="Genomic_DNA"/>
</dbReference>
<dbReference type="OrthoDB" id="81962at2157"/>
<keyword evidence="6" id="KW-1185">Reference proteome</keyword>
<dbReference type="AlphaFoldDB" id="A0A2H4VPT6"/>
<dbReference type="EMBL" id="CP017768">
    <property type="protein sequence ID" value="AUB60105.1"/>
    <property type="molecule type" value="Genomic_DNA"/>
</dbReference>
<proteinExistence type="predicted"/>
<accession>A0A2H4VPT6</accession>
<dbReference type="RefSeq" id="WP_100905990.1">
    <property type="nucleotide sequence ID" value="NZ_CP017766.1"/>
</dbReference>
<keyword evidence="2" id="KW-0812">Transmembrane</keyword>
<organism evidence="4 6">
    <name type="scientific">Methanobacterium subterraneum</name>
    <dbReference type="NCBI Taxonomy" id="59277"/>
    <lineage>
        <taxon>Archaea</taxon>
        <taxon>Methanobacteriati</taxon>
        <taxon>Methanobacteriota</taxon>
        <taxon>Methanomada group</taxon>
        <taxon>Methanobacteria</taxon>
        <taxon>Methanobacteriales</taxon>
        <taxon>Methanobacteriaceae</taxon>
        <taxon>Methanobacterium</taxon>
    </lineage>
</organism>